<proteinExistence type="predicted"/>
<gene>
    <name evidence="1" type="ORF">ACFFN1_09445</name>
</gene>
<keyword evidence="2" id="KW-1185">Reference proteome</keyword>
<protein>
    <submittedName>
        <fullName evidence="1">Uncharacterized protein</fullName>
    </submittedName>
</protein>
<comment type="caution">
    <text evidence="1">The sequence shown here is derived from an EMBL/GenBank/DDBJ whole genome shotgun (WGS) entry which is preliminary data.</text>
</comment>
<dbReference type="Proteomes" id="UP001589707">
    <property type="component" value="Unassembled WGS sequence"/>
</dbReference>
<reference evidence="1 2" key="1">
    <citation type="submission" date="2024-09" db="EMBL/GenBank/DDBJ databases">
        <authorList>
            <person name="Sun Q."/>
            <person name="Mori K."/>
        </authorList>
    </citation>
    <scope>NUCLEOTIDE SEQUENCE [LARGE SCALE GENOMIC DNA]</scope>
    <source>
        <strain evidence="1 2">JCM 11683</strain>
    </source>
</reference>
<organism evidence="1 2">
    <name type="scientific">Brevibacterium otitidis</name>
    <dbReference type="NCBI Taxonomy" id="53364"/>
    <lineage>
        <taxon>Bacteria</taxon>
        <taxon>Bacillati</taxon>
        <taxon>Actinomycetota</taxon>
        <taxon>Actinomycetes</taxon>
        <taxon>Micrococcales</taxon>
        <taxon>Brevibacteriaceae</taxon>
        <taxon>Brevibacterium</taxon>
    </lineage>
</organism>
<sequence>MPKLIGGSRLKHRFVVLHHAVQSLHQLGNRSQALGPVAVSHLQPLLDSPDLSAIVARPFRRLRNGWLHLGLDDVRAALTQDVTILTPVSVYAQMQAPEFAALVDRGLNKISVGLGAWLTETGPDESSLFNFLEPVDI</sequence>
<name>A0ABV5X2G0_9MICO</name>
<evidence type="ECO:0000313" key="2">
    <source>
        <dbReference type="Proteomes" id="UP001589707"/>
    </source>
</evidence>
<evidence type="ECO:0000313" key="1">
    <source>
        <dbReference type="EMBL" id="MFB9776620.1"/>
    </source>
</evidence>
<dbReference type="EMBL" id="JBHMAU010000061">
    <property type="protein sequence ID" value="MFB9776620.1"/>
    <property type="molecule type" value="Genomic_DNA"/>
</dbReference>
<dbReference type="RefSeq" id="WP_376840463.1">
    <property type="nucleotide sequence ID" value="NZ_JBHMAU010000061.1"/>
</dbReference>
<accession>A0ABV5X2G0</accession>